<evidence type="ECO:0000313" key="2">
    <source>
        <dbReference type="EMBL" id="KQJ84378.1"/>
    </source>
</evidence>
<feature type="compositionally biased region" description="Polar residues" evidence="1">
    <location>
        <begin position="18"/>
        <end position="30"/>
    </location>
</feature>
<accession>A0A0Q3GTM7</accession>
<reference evidence="3" key="3">
    <citation type="submission" date="2018-08" db="UniProtKB">
        <authorList>
            <consortium name="EnsemblPlants"/>
        </authorList>
    </citation>
    <scope>IDENTIFICATION</scope>
    <source>
        <strain evidence="3">cv. Bd21</strain>
    </source>
</reference>
<evidence type="ECO:0000256" key="1">
    <source>
        <dbReference type="SAM" id="MobiDB-lite"/>
    </source>
</evidence>
<reference evidence="2 3" key="1">
    <citation type="journal article" date="2010" name="Nature">
        <title>Genome sequencing and analysis of the model grass Brachypodium distachyon.</title>
        <authorList>
            <consortium name="International Brachypodium Initiative"/>
        </authorList>
    </citation>
    <scope>NUCLEOTIDE SEQUENCE [LARGE SCALE GENOMIC DNA]</scope>
    <source>
        <strain evidence="2 3">Bd21</strain>
    </source>
</reference>
<organism evidence="2">
    <name type="scientific">Brachypodium distachyon</name>
    <name type="common">Purple false brome</name>
    <name type="synonym">Trachynia distachya</name>
    <dbReference type="NCBI Taxonomy" id="15368"/>
    <lineage>
        <taxon>Eukaryota</taxon>
        <taxon>Viridiplantae</taxon>
        <taxon>Streptophyta</taxon>
        <taxon>Embryophyta</taxon>
        <taxon>Tracheophyta</taxon>
        <taxon>Spermatophyta</taxon>
        <taxon>Magnoliopsida</taxon>
        <taxon>Liliopsida</taxon>
        <taxon>Poales</taxon>
        <taxon>Poaceae</taxon>
        <taxon>BOP clade</taxon>
        <taxon>Pooideae</taxon>
        <taxon>Stipodae</taxon>
        <taxon>Brachypodieae</taxon>
        <taxon>Brachypodium</taxon>
    </lineage>
</organism>
<dbReference type="AlphaFoldDB" id="A0A0Q3GTM7"/>
<evidence type="ECO:0000313" key="3">
    <source>
        <dbReference type="EnsemblPlants" id="KQJ84378"/>
    </source>
</evidence>
<sequence>MEPIKAERKKTHQRGDRSTVSGHQSHSRSQPTPPHLRVALPSIAALQPLPPSLCHRTSGIHGGRSCPGLPPVCPSCILPPNPTPALALPHPQTLDPVGREIKMAAAALAPFPSRFKPASKEIKTAAGKRFSNPKLLWRLLLLPPSSRAPAR</sequence>
<dbReference type="Gramene" id="KQJ84378">
    <property type="protein sequence ID" value="KQJ84378"/>
    <property type="gene ID" value="BRADI_5g20456v3"/>
</dbReference>
<reference evidence="2" key="2">
    <citation type="submission" date="2017-06" db="EMBL/GenBank/DDBJ databases">
        <title>WGS assembly of Brachypodium distachyon.</title>
        <authorList>
            <consortium name="The International Brachypodium Initiative"/>
            <person name="Lucas S."/>
            <person name="Harmon-Smith M."/>
            <person name="Lail K."/>
            <person name="Tice H."/>
            <person name="Grimwood J."/>
            <person name="Bruce D."/>
            <person name="Barry K."/>
            <person name="Shu S."/>
            <person name="Lindquist E."/>
            <person name="Wang M."/>
            <person name="Pitluck S."/>
            <person name="Vogel J.P."/>
            <person name="Garvin D.F."/>
            <person name="Mockler T.C."/>
            <person name="Schmutz J."/>
            <person name="Rokhsar D."/>
            <person name="Bevan M.W."/>
        </authorList>
    </citation>
    <scope>NUCLEOTIDE SEQUENCE</scope>
    <source>
        <strain evidence="2">Bd21</strain>
    </source>
</reference>
<dbReference type="EMBL" id="CM000884">
    <property type="protein sequence ID" value="KQJ84378.1"/>
    <property type="molecule type" value="Genomic_DNA"/>
</dbReference>
<name>A0A0Q3GTM7_BRADI</name>
<proteinExistence type="predicted"/>
<keyword evidence="4" id="KW-1185">Reference proteome</keyword>
<gene>
    <name evidence="2" type="ORF">BRADI_5g20456v3</name>
</gene>
<dbReference type="InParanoid" id="A0A0Q3GTM7"/>
<protein>
    <submittedName>
        <fullName evidence="2 3">Uncharacterized protein</fullName>
    </submittedName>
</protein>
<feature type="region of interest" description="Disordered" evidence="1">
    <location>
        <begin position="1"/>
        <end position="38"/>
    </location>
</feature>
<dbReference type="EnsemblPlants" id="KQJ84378">
    <property type="protein sequence ID" value="KQJ84378"/>
    <property type="gene ID" value="BRADI_5g20456v3"/>
</dbReference>
<evidence type="ECO:0000313" key="4">
    <source>
        <dbReference type="Proteomes" id="UP000008810"/>
    </source>
</evidence>
<dbReference type="Proteomes" id="UP000008810">
    <property type="component" value="Chromosome 5"/>
</dbReference>